<comment type="caution">
    <text evidence="3">The sequence shown here is derived from an EMBL/GenBank/DDBJ whole genome shotgun (WGS) entry which is preliminary data.</text>
</comment>
<keyword evidence="4" id="KW-1185">Reference proteome</keyword>
<keyword evidence="2" id="KW-1133">Transmembrane helix</keyword>
<evidence type="ECO:0000256" key="1">
    <source>
        <dbReference type="SAM" id="MobiDB-lite"/>
    </source>
</evidence>
<evidence type="ECO:0000313" key="4">
    <source>
        <dbReference type="Proteomes" id="UP001224890"/>
    </source>
</evidence>
<protein>
    <submittedName>
        <fullName evidence="3">Uncharacterized protein</fullName>
    </submittedName>
</protein>
<evidence type="ECO:0000256" key="2">
    <source>
        <dbReference type="SAM" id="Phobius"/>
    </source>
</evidence>
<evidence type="ECO:0000313" key="3">
    <source>
        <dbReference type="EMBL" id="KAK1657653.1"/>
    </source>
</evidence>
<proteinExistence type="predicted"/>
<feature type="compositionally biased region" description="Basic residues" evidence="1">
    <location>
        <begin position="167"/>
        <end position="181"/>
    </location>
</feature>
<dbReference type="GeneID" id="85465384"/>
<sequence>MNCHTRWPTDHTRWPTDHTQYRVMGRCLQPCGVIFSFLLFAYLYVGCSIVCLLARGFTARAREECVIGVAVKEIDKLSRRMYWDRTSGGFGGAVGIAQAIRIISSPPSLHQEPLRNVRRNSHTRCDRRGQQHLDPRSRAQTTASEGGYPADAGADDLAQARASPGGRPRRRRRRRRRRRGRVTGGDGPRVRVPRAPRAPRVAGRSLRRAGVASVVGRGRGVRYLVGEAFCQVAGGVGCGKASTSSDY</sequence>
<reference evidence="3" key="1">
    <citation type="submission" date="2021-06" db="EMBL/GenBank/DDBJ databases">
        <title>Comparative genomics, transcriptomics and evolutionary studies reveal genomic signatures of adaptation to plant cell wall in hemibiotrophic fungi.</title>
        <authorList>
            <consortium name="DOE Joint Genome Institute"/>
            <person name="Baroncelli R."/>
            <person name="Diaz J.F."/>
            <person name="Benocci T."/>
            <person name="Peng M."/>
            <person name="Battaglia E."/>
            <person name="Haridas S."/>
            <person name="Andreopoulos W."/>
            <person name="Labutti K."/>
            <person name="Pangilinan J."/>
            <person name="Floch G.L."/>
            <person name="Makela M.R."/>
            <person name="Henrissat B."/>
            <person name="Grigoriev I.V."/>
            <person name="Crouch J.A."/>
            <person name="De Vries R.P."/>
            <person name="Sukno S.A."/>
            <person name="Thon M.R."/>
        </authorList>
    </citation>
    <scope>NUCLEOTIDE SEQUENCE</scope>
    <source>
        <strain evidence="3">CBS 193.32</strain>
    </source>
</reference>
<feature type="compositionally biased region" description="Basic and acidic residues" evidence="1">
    <location>
        <begin position="123"/>
        <end position="137"/>
    </location>
</feature>
<gene>
    <name evidence="3" type="ORF">BDP55DRAFT_760956</name>
</gene>
<dbReference type="AlphaFoldDB" id="A0AAJ0A857"/>
<dbReference type="EMBL" id="JAHMHR010000087">
    <property type="protein sequence ID" value="KAK1657653.1"/>
    <property type="molecule type" value="Genomic_DNA"/>
</dbReference>
<feature type="transmembrane region" description="Helical" evidence="2">
    <location>
        <begin position="33"/>
        <end position="54"/>
    </location>
</feature>
<organism evidence="3 4">
    <name type="scientific">Colletotrichum godetiae</name>
    <dbReference type="NCBI Taxonomy" id="1209918"/>
    <lineage>
        <taxon>Eukaryota</taxon>
        <taxon>Fungi</taxon>
        <taxon>Dikarya</taxon>
        <taxon>Ascomycota</taxon>
        <taxon>Pezizomycotina</taxon>
        <taxon>Sordariomycetes</taxon>
        <taxon>Hypocreomycetidae</taxon>
        <taxon>Glomerellales</taxon>
        <taxon>Glomerellaceae</taxon>
        <taxon>Colletotrichum</taxon>
        <taxon>Colletotrichum acutatum species complex</taxon>
    </lineage>
</organism>
<name>A0AAJ0A857_9PEZI</name>
<keyword evidence="2" id="KW-0472">Membrane</keyword>
<accession>A0AAJ0A857</accession>
<dbReference type="Proteomes" id="UP001224890">
    <property type="component" value="Unassembled WGS sequence"/>
</dbReference>
<dbReference type="RefSeq" id="XP_060422417.1">
    <property type="nucleotide sequence ID" value="XM_060580858.1"/>
</dbReference>
<keyword evidence="2" id="KW-0812">Transmembrane</keyword>
<feature type="region of interest" description="Disordered" evidence="1">
    <location>
        <begin position="108"/>
        <end position="202"/>
    </location>
</feature>
<feature type="compositionally biased region" description="Low complexity" evidence="1">
    <location>
        <begin position="193"/>
        <end position="202"/>
    </location>
</feature>